<comment type="caution">
    <text evidence="1">The sequence shown here is derived from an EMBL/GenBank/DDBJ whole genome shotgun (WGS) entry which is preliminary data.</text>
</comment>
<dbReference type="Proteomes" id="UP000652761">
    <property type="component" value="Unassembled WGS sequence"/>
</dbReference>
<reference evidence="1" key="1">
    <citation type="submission" date="2017-07" db="EMBL/GenBank/DDBJ databases">
        <title>Taro Niue Genome Assembly and Annotation.</title>
        <authorList>
            <person name="Atibalentja N."/>
            <person name="Keating K."/>
            <person name="Fields C.J."/>
        </authorList>
    </citation>
    <scope>NUCLEOTIDE SEQUENCE</scope>
    <source>
        <strain evidence="1">Niue_2</strain>
        <tissue evidence="1">Leaf</tissue>
    </source>
</reference>
<protein>
    <submittedName>
        <fullName evidence="1">Uncharacterized protein</fullName>
    </submittedName>
</protein>
<accession>A0A843UVV7</accession>
<dbReference type="EMBL" id="NMUH01000851">
    <property type="protein sequence ID" value="MQL85800.1"/>
    <property type="molecule type" value="Genomic_DNA"/>
</dbReference>
<sequence length="89" mass="10233">MQTMTAQQRKQERDMKDRHVQNETFLTIAFTNSERSECRVLTPDSCFCNPFLSVVRGGTGRCSSLTLWRVRGPGWFCLWALDLVEGVEC</sequence>
<name>A0A843UVV7_COLES</name>
<evidence type="ECO:0000313" key="2">
    <source>
        <dbReference type="Proteomes" id="UP000652761"/>
    </source>
</evidence>
<organism evidence="1 2">
    <name type="scientific">Colocasia esculenta</name>
    <name type="common">Wild taro</name>
    <name type="synonym">Arum esculentum</name>
    <dbReference type="NCBI Taxonomy" id="4460"/>
    <lineage>
        <taxon>Eukaryota</taxon>
        <taxon>Viridiplantae</taxon>
        <taxon>Streptophyta</taxon>
        <taxon>Embryophyta</taxon>
        <taxon>Tracheophyta</taxon>
        <taxon>Spermatophyta</taxon>
        <taxon>Magnoliopsida</taxon>
        <taxon>Liliopsida</taxon>
        <taxon>Araceae</taxon>
        <taxon>Aroideae</taxon>
        <taxon>Colocasieae</taxon>
        <taxon>Colocasia</taxon>
    </lineage>
</organism>
<dbReference type="AlphaFoldDB" id="A0A843UVV7"/>
<keyword evidence="2" id="KW-1185">Reference proteome</keyword>
<gene>
    <name evidence="1" type="ORF">Taro_018328</name>
</gene>
<proteinExistence type="predicted"/>
<evidence type="ECO:0000313" key="1">
    <source>
        <dbReference type="EMBL" id="MQL85800.1"/>
    </source>
</evidence>